<dbReference type="PANTHER" id="PTHR11071:SF561">
    <property type="entry name" value="PEPTIDYL-PROLYL CIS-TRANS ISOMERASE D-RELATED"/>
    <property type="match status" value="1"/>
</dbReference>
<feature type="non-terminal residue" evidence="8">
    <location>
        <position position="1"/>
    </location>
</feature>
<sequence length="311" mass="35471">MPNPRCFFDIEVGSEKYGRVVFELYADQVPKTVENFRALCTGERGRSRNSGAALTYKGSHFHRLIKNFMIQGGDFTRGDGTGGESIYGSTFADENFVRTHDRPFLLSMANKGPDTNGSQFFITFDQTPHLDNKHIVFGHVIPQCHDIIRRLEDIPTDVKDRPYDKIIIANSGELEYRGGAPTRPSQSDELAKRRRSPSASDEEERSRSRRESDDKAKDKKKKKEKRRRKRSPSTSSSNSSSSDSESSSSSSSSSDDSTSRKKRRHKKKKSKKVETPEETKKKEEKKARKEWEKREEERVRRLIEDVKSGGG</sequence>
<dbReference type="InterPro" id="IPR020892">
    <property type="entry name" value="Cyclophilin-type_PPIase_CS"/>
</dbReference>
<keyword evidence="4" id="KW-0697">Rotamase</keyword>
<dbReference type="SUPFAM" id="SSF50891">
    <property type="entry name" value="Cyclophilin-like"/>
    <property type="match status" value="1"/>
</dbReference>
<feature type="compositionally biased region" description="Basic residues" evidence="6">
    <location>
        <begin position="218"/>
        <end position="231"/>
    </location>
</feature>
<dbReference type="GO" id="GO:0016018">
    <property type="term" value="F:cyclosporin A binding"/>
    <property type="evidence" value="ECO:0007669"/>
    <property type="project" value="TreeGrafter"/>
</dbReference>
<evidence type="ECO:0000256" key="4">
    <source>
        <dbReference type="ARBA" id="ARBA00023110"/>
    </source>
</evidence>
<dbReference type="GO" id="GO:0006457">
    <property type="term" value="P:protein folding"/>
    <property type="evidence" value="ECO:0007669"/>
    <property type="project" value="InterPro"/>
</dbReference>
<evidence type="ECO:0000256" key="2">
    <source>
        <dbReference type="ARBA" id="ARBA00002388"/>
    </source>
</evidence>
<proteinExistence type="predicted"/>
<dbReference type="Gene3D" id="2.40.100.10">
    <property type="entry name" value="Cyclophilin-like"/>
    <property type="match status" value="1"/>
</dbReference>
<evidence type="ECO:0000256" key="6">
    <source>
        <dbReference type="SAM" id="MobiDB-lite"/>
    </source>
</evidence>
<feature type="compositionally biased region" description="Basic residues" evidence="6">
    <location>
        <begin position="260"/>
        <end position="271"/>
    </location>
</feature>
<keyword evidence="9" id="KW-1185">Reference proteome</keyword>
<evidence type="ECO:0000313" key="9">
    <source>
        <dbReference type="Proteomes" id="UP001212841"/>
    </source>
</evidence>
<protein>
    <recommendedName>
        <fullName evidence="3">peptidylprolyl isomerase</fullName>
        <ecNumber evidence="3">5.2.1.8</ecNumber>
    </recommendedName>
</protein>
<dbReference type="PANTHER" id="PTHR11071">
    <property type="entry name" value="PEPTIDYL-PROLYL CIS-TRANS ISOMERASE"/>
    <property type="match status" value="1"/>
</dbReference>
<feature type="compositionally biased region" description="Basic and acidic residues" evidence="6">
    <location>
        <begin position="272"/>
        <end position="311"/>
    </location>
</feature>
<feature type="compositionally biased region" description="Basic and acidic residues" evidence="6">
    <location>
        <begin position="204"/>
        <end position="217"/>
    </location>
</feature>
<dbReference type="Pfam" id="PF00160">
    <property type="entry name" value="Pro_isomerase"/>
    <property type="match status" value="1"/>
</dbReference>
<evidence type="ECO:0000256" key="1">
    <source>
        <dbReference type="ARBA" id="ARBA00000971"/>
    </source>
</evidence>
<dbReference type="EC" id="5.2.1.8" evidence="3"/>
<dbReference type="AlphaFoldDB" id="A0AAD5SA45"/>
<dbReference type="FunFam" id="2.40.100.10:FF:000022">
    <property type="entry name" value="Peptidyl-prolyl cis-trans isomerase CYP95"/>
    <property type="match status" value="1"/>
</dbReference>
<dbReference type="PRINTS" id="PR00153">
    <property type="entry name" value="CSAPPISMRASE"/>
</dbReference>
<evidence type="ECO:0000256" key="3">
    <source>
        <dbReference type="ARBA" id="ARBA00013194"/>
    </source>
</evidence>
<dbReference type="EMBL" id="JADGJD010000791">
    <property type="protein sequence ID" value="KAJ3048438.1"/>
    <property type="molecule type" value="Genomic_DNA"/>
</dbReference>
<accession>A0AAD5SA45</accession>
<comment type="catalytic activity">
    <reaction evidence="1">
        <text>[protein]-peptidylproline (omega=180) = [protein]-peptidylproline (omega=0)</text>
        <dbReference type="Rhea" id="RHEA:16237"/>
        <dbReference type="Rhea" id="RHEA-COMP:10747"/>
        <dbReference type="Rhea" id="RHEA-COMP:10748"/>
        <dbReference type="ChEBI" id="CHEBI:83833"/>
        <dbReference type="ChEBI" id="CHEBI:83834"/>
        <dbReference type="EC" id="5.2.1.8"/>
    </reaction>
</comment>
<feature type="compositionally biased region" description="Low complexity" evidence="6">
    <location>
        <begin position="232"/>
        <end position="256"/>
    </location>
</feature>
<feature type="region of interest" description="Disordered" evidence="6">
    <location>
        <begin position="175"/>
        <end position="311"/>
    </location>
</feature>
<evidence type="ECO:0000259" key="7">
    <source>
        <dbReference type="PROSITE" id="PS50072"/>
    </source>
</evidence>
<comment type="function">
    <text evidence="2">PPIases accelerate the folding of proteins. It catalyzes the cis-trans isomerization of proline imidic peptide bonds in oligopeptides.</text>
</comment>
<dbReference type="PROSITE" id="PS50072">
    <property type="entry name" value="CSA_PPIASE_2"/>
    <property type="match status" value="1"/>
</dbReference>
<evidence type="ECO:0000256" key="5">
    <source>
        <dbReference type="ARBA" id="ARBA00023235"/>
    </source>
</evidence>
<dbReference type="InterPro" id="IPR002130">
    <property type="entry name" value="Cyclophilin-type_PPIase_dom"/>
</dbReference>
<dbReference type="PROSITE" id="PS00170">
    <property type="entry name" value="CSA_PPIASE_1"/>
    <property type="match status" value="1"/>
</dbReference>
<keyword evidence="5" id="KW-0413">Isomerase</keyword>
<name>A0AAD5SA45_9FUNG</name>
<reference evidence="8" key="1">
    <citation type="submission" date="2020-05" db="EMBL/GenBank/DDBJ databases">
        <title>Phylogenomic resolution of chytrid fungi.</title>
        <authorList>
            <person name="Stajich J.E."/>
            <person name="Amses K."/>
            <person name="Simmons R."/>
            <person name="Seto K."/>
            <person name="Myers J."/>
            <person name="Bonds A."/>
            <person name="Quandt C.A."/>
            <person name="Barry K."/>
            <person name="Liu P."/>
            <person name="Grigoriev I."/>
            <person name="Longcore J.E."/>
            <person name="James T.Y."/>
        </authorList>
    </citation>
    <scope>NUCLEOTIDE SEQUENCE</scope>
    <source>
        <strain evidence="8">JEL0318</strain>
    </source>
</reference>
<organism evidence="8 9">
    <name type="scientific">Rhizophlyctis rosea</name>
    <dbReference type="NCBI Taxonomy" id="64517"/>
    <lineage>
        <taxon>Eukaryota</taxon>
        <taxon>Fungi</taxon>
        <taxon>Fungi incertae sedis</taxon>
        <taxon>Chytridiomycota</taxon>
        <taxon>Chytridiomycota incertae sedis</taxon>
        <taxon>Chytridiomycetes</taxon>
        <taxon>Rhizophlyctidales</taxon>
        <taxon>Rhizophlyctidaceae</taxon>
        <taxon>Rhizophlyctis</taxon>
    </lineage>
</organism>
<dbReference type="Proteomes" id="UP001212841">
    <property type="component" value="Unassembled WGS sequence"/>
</dbReference>
<gene>
    <name evidence="8" type="ORF">HK097_010534</name>
</gene>
<feature type="domain" description="PPIase cyclophilin-type" evidence="7">
    <location>
        <begin position="7"/>
        <end position="173"/>
    </location>
</feature>
<dbReference type="GO" id="GO:0005737">
    <property type="term" value="C:cytoplasm"/>
    <property type="evidence" value="ECO:0007669"/>
    <property type="project" value="TreeGrafter"/>
</dbReference>
<dbReference type="InterPro" id="IPR029000">
    <property type="entry name" value="Cyclophilin-like_dom_sf"/>
</dbReference>
<dbReference type="GO" id="GO:0003755">
    <property type="term" value="F:peptidyl-prolyl cis-trans isomerase activity"/>
    <property type="evidence" value="ECO:0007669"/>
    <property type="project" value="UniProtKB-KW"/>
</dbReference>
<evidence type="ECO:0000313" key="8">
    <source>
        <dbReference type="EMBL" id="KAJ3048438.1"/>
    </source>
</evidence>
<comment type="caution">
    <text evidence="8">The sequence shown here is derived from an EMBL/GenBank/DDBJ whole genome shotgun (WGS) entry which is preliminary data.</text>
</comment>